<feature type="coiled-coil region" evidence="2">
    <location>
        <begin position="125"/>
        <end position="152"/>
    </location>
</feature>
<dbReference type="PANTHER" id="PTHR33795:SF1">
    <property type="entry name" value="INSERTION ELEMENT IS150 PROTEIN INSJ"/>
    <property type="match status" value="1"/>
</dbReference>
<accession>A0A0K8MI18</accession>
<dbReference type="GO" id="GO:0004803">
    <property type="term" value="F:transposase activity"/>
    <property type="evidence" value="ECO:0007669"/>
    <property type="project" value="InterPro"/>
</dbReference>
<dbReference type="PANTHER" id="PTHR33795">
    <property type="entry name" value="INSERTION ELEMENT IS150 PROTEIN INSJ"/>
    <property type="match status" value="1"/>
</dbReference>
<keyword evidence="5" id="KW-1185">Reference proteome</keyword>
<dbReference type="InterPro" id="IPR009057">
    <property type="entry name" value="Homeodomain-like_sf"/>
</dbReference>
<evidence type="ECO:0000259" key="3">
    <source>
        <dbReference type="Pfam" id="PF13518"/>
    </source>
</evidence>
<name>A0A0K8MI18_9LACO</name>
<dbReference type="InterPro" id="IPR002514">
    <property type="entry name" value="Transposase_8"/>
</dbReference>
<feature type="non-terminal residue" evidence="4">
    <location>
        <position position="162"/>
    </location>
</feature>
<sequence length="162" mass="18720">MTKFSKEYKLQAVKKHFESGLSANQIAKEFGLQTYDLLMYIAAYEGHGSKIIYEPPQVTSEFRLRLTLWAIEHQASYVEVARKFGFVHISSIWKWKKIYIQKGQDGLKSLEIGSKTMTKPKKLTQDEQAKRLAELEEENLMLRIRLEASKLLASMEKDETSG</sequence>
<keyword evidence="2" id="KW-0175">Coiled coil</keyword>
<organism evidence="4 5">
    <name type="scientific">Fructobacillus ficulneus</name>
    <dbReference type="NCBI Taxonomy" id="157463"/>
    <lineage>
        <taxon>Bacteria</taxon>
        <taxon>Bacillati</taxon>
        <taxon>Bacillota</taxon>
        <taxon>Bacilli</taxon>
        <taxon>Lactobacillales</taxon>
        <taxon>Lactobacillaceae</taxon>
        <taxon>Fructobacillus</taxon>
    </lineage>
</organism>
<dbReference type="AlphaFoldDB" id="A0A0K8MI18"/>
<protein>
    <submittedName>
        <fullName evidence="4">IS3 family transposase</fullName>
    </submittedName>
</protein>
<dbReference type="InterPro" id="IPR055247">
    <property type="entry name" value="InsJ-like_HTH"/>
</dbReference>
<dbReference type="EMBL" id="DF967993">
    <property type="protein sequence ID" value="GAO99504.1"/>
    <property type="molecule type" value="Genomic_DNA"/>
</dbReference>
<comment type="similarity">
    <text evidence="1">Belongs to the IS150/IS1296 orfA family.</text>
</comment>
<dbReference type="RefSeq" id="WP_061992917.1">
    <property type="nucleotide sequence ID" value="NZ_DF967993.1"/>
</dbReference>
<dbReference type="InterPro" id="IPR052057">
    <property type="entry name" value="IS150/IS1296_orfA-like"/>
</dbReference>
<evidence type="ECO:0000313" key="4">
    <source>
        <dbReference type="EMBL" id="GAO99504.1"/>
    </source>
</evidence>
<dbReference type="Pfam" id="PF01527">
    <property type="entry name" value="HTH_Tnp_1"/>
    <property type="match status" value="1"/>
</dbReference>
<gene>
    <name evidence="4" type="ORF">FFIC_160010</name>
</gene>
<reference evidence="4 5" key="1">
    <citation type="journal article" date="2015" name="BMC Genomics">
        <title>Comparative genomics of Fructobacillus spp. and Leuconostoc spp. reveals niche-specific evolution of Fructobacillus spp.</title>
        <authorList>
            <person name="Endo A."/>
            <person name="Tanizawa Y."/>
            <person name="Tanaka N."/>
            <person name="Maeno S."/>
            <person name="Kumar H."/>
            <person name="Shiwa Y."/>
            <person name="Okada S."/>
            <person name="Yoshikawa H."/>
            <person name="Dicks L."/>
            <person name="Nakagawa J."/>
            <person name="Arita M."/>
        </authorList>
    </citation>
    <scope>NUCLEOTIDE SEQUENCE [LARGE SCALE GENOMIC DNA]</scope>
    <source>
        <strain evidence="4 5">JCM 12225</strain>
    </source>
</reference>
<dbReference type="Pfam" id="PF13518">
    <property type="entry name" value="HTH_28"/>
    <property type="match status" value="1"/>
</dbReference>
<dbReference type="GO" id="GO:0006313">
    <property type="term" value="P:DNA transposition"/>
    <property type="evidence" value="ECO:0007669"/>
    <property type="project" value="InterPro"/>
</dbReference>
<feature type="domain" description="Insertion element IS150 protein InsJ-like helix-turn-helix" evidence="3">
    <location>
        <begin position="62"/>
        <end position="109"/>
    </location>
</feature>
<dbReference type="GO" id="GO:0003677">
    <property type="term" value="F:DNA binding"/>
    <property type="evidence" value="ECO:0007669"/>
    <property type="project" value="InterPro"/>
</dbReference>
<dbReference type="Proteomes" id="UP000253891">
    <property type="component" value="Unassembled WGS sequence"/>
</dbReference>
<proteinExistence type="inferred from homology"/>
<dbReference type="SUPFAM" id="SSF46689">
    <property type="entry name" value="Homeodomain-like"/>
    <property type="match status" value="2"/>
</dbReference>
<evidence type="ECO:0000313" key="5">
    <source>
        <dbReference type="Proteomes" id="UP000253891"/>
    </source>
</evidence>
<evidence type="ECO:0000256" key="1">
    <source>
        <dbReference type="ARBA" id="ARBA00038232"/>
    </source>
</evidence>
<evidence type="ECO:0000256" key="2">
    <source>
        <dbReference type="SAM" id="Coils"/>
    </source>
</evidence>
<dbReference type="OrthoDB" id="2147906at2"/>